<accession>A0A330GVB8</accession>
<gene>
    <name evidence="1" type="ORF">DPM35_06565</name>
</gene>
<dbReference type="OrthoDB" id="8097956at2"/>
<dbReference type="EMBL" id="QMBQ01000002">
    <property type="protein sequence ID" value="RAZ78244.1"/>
    <property type="molecule type" value="Genomic_DNA"/>
</dbReference>
<dbReference type="Proteomes" id="UP000251956">
    <property type="component" value="Unassembled WGS sequence"/>
</dbReference>
<evidence type="ECO:0000313" key="2">
    <source>
        <dbReference type="Proteomes" id="UP000251956"/>
    </source>
</evidence>
<organism evidence="1 2">
    <name type="scientific">Mesorhizobium atlanticum</name>
    <dbReference type="NCBI Taxonomy" id="2233532"/>
    <lineage>
        <taxon>Bacteria</taxon>
        <taxon>Pseudomonadati</taxon>
        <taxon>Pseudomonadota</taxon>
        <taxon>Alphaproteobacteria</taxon>
        <taxon>Hyphomicrobiales</taxon>
        <taxon>Phyllobacteriaceae</taxon>
        <taxon>Mesorhizobium</taxon>
    </lineage>
</organism>
<name>A0A330GVB8_9HYPH</name>
<sequence>MRLMARCRTIYAGGSVYAFVASTMGDIALVDVKTLFDGSRAAEIILGELSRHRTFVARQRRRVHGVGRQSLGSASA</sequence>
<proteinExistence type="predicted"/>
<evidence type="ECO:0000313" key="1">
    <source>
        <dbReference type="EMBL" id="RAZ78244.1"/>
    </source>
</evidence>
<protein>
    <submittedName>
        <fullName evidence="1">Uncharacterized protein</fullName>
    </submittedName>
</protein>
<dbReference type="AlphaFoldDB" id="A0A330GVB8"/>
<reference evidence="1 2" key="1">
    <citation type="submission" date="2018-07" db="EMBL/GenBank/DDBJ databases">
        <title>Diversity of Mesorhizobium strains in Brazil.</title>
        <authorList>
            <person name="Helene L.C.F."/>
            <person name="Dall'Agnol R."/>
            <person name="Delamuta J.R.M."/>
            <person name="Hungria M."/>
        </authorList>
    </citation>
    <scope>NUCLEOTIDE SEQUENCE [LARGE SCALE GENOMIC DNA]</scope>
    <source>
        <strain evidence="1 2">CNPSo 3140</strain>
    </source>
</reference>
<keyword evidence="2" id="KW-1185">Reference proteome</keyword>
<comment type="caution">
    <text evidence="1">The sequence shown here is derived from an EMBL/GenBank/DDBJ whole genome shotgun (WGS) entry which is preliminary data.</text>
</comment>
<dbReference type="RefSeq" id="WP_112126504.1">
    <property type="nucleotide sequence ID" value="NZ_QMBQ01000002.1"/>
</dbReference>